<proteinExistence type="predicted"/>
<gene>
    <name evidence="2" type="ORF">G2W53_042447</name>
</gene>
<evidence type="ECO:0000256" key="1">
    <source>
        <dbReference type="ARBA" id="ARBA00022723"/>
    </source>
</evidence>
<dbReference type="Proteomes" id="UP000634136">
    <property type="component" value="Unassembled WGS sequence"/>
</dbReference>
<dbReference type="EMBL" id="JAAIUW010000013">
    <property type="protein sequence ID" value="KAF7803336.1"/>
    <property type="molecule type" value="Genomic_DNA"/>
</dbReference>
<dbReference type="PANTHER" id="PTHR22814:SF312">
    <property type="entry name" value="HEAVY METAL-ASSOCIATED ISOPRENYLATED PLANT PROTEIN 29"/>
    <property type="match status" value="1"/>
</dbReference>
<dbReference type="AlphaFoldDB" id="A0A834SH81"/>
<reference evidence="2" key="1">
    <citation type="submission" date="2020-09" db="EMBL/GenBank/DDBJ databases">
        <title>Genome-Enabled Discovery of Anthraquinone Biosynthesis in Senna tora.</title>
        <authorList>
            <person name="Kang S.-H."/>
            <person name="Pandey R.P."/>
            <person name="Lee C.-M."/>
            <person name="Sim J.-S."/>
            <person name="Jeong J.-T."/>
            <person name="Choi B.-S."/>
            <person name="Jung M."/>
            <person name="Ginzburg D."/>
            <person name="Zhao K."/>
            <person name="Won S.Y."/>
            <person name="Oh T.-J."/>
            <person name="Yu Y."/>
            <person name="Kim N.-H."/>
            <person name="Lee O.R."/>
            <person name="Lee T.-H."/>
            <person name="Bashyal P."/>
            <person name="Kim T.-S."/>
            <person name="Lee W.-H."/>
            <person name="Kawkins C."/>
            <person name="Kim C.-K."/>
            <person name="Kim J.S."/>
            <person name="Ahn B.O."/>
            <person name="Rhee S.Y."/>
            <person name="Sohng J.K."/>
        </authorList>
    </citation>
    <scope>NUCLEOTIDE SEQUENCE</scope>
    <source>
        <tissue evidence="2">Leaf</tissue>
    </source>
</reference>
<accession>A0A834SH81</accession>
<dbReference type="GO" id="GO:0046872">
    <property type="term" value="F:metal ion binding"/>
    <property type="evidence" value="ECO:0007669"/>
    <property type="project" value="UniProtKB-KW"/>
</dbReference>
<sequence>MQKVSVMGWADQKKILKTVRKIGKKAELWPYPYNPQYQYHGFTSSQYNNYQNINYNYNYKNPSSSSSFNSYTAISMKPSSSSYNYYVHGYNNGDHFGYYQKTVGSTIINDKAISIFSDDNPHACSIM</sequence>
<organism evidence="2 3">
    <name type="scientific">Senna tora</name>
    <dbReference type="NCBI Taxonomy" id="362788"/>
    <lineage>
        <taxon>Eukaryota</taxon>
        <taxon>Viridiplantae</taxon>
        <taxon>Streptophyta</taxon>
        <taxon>Embryophyta</taxon>
        <taxon>Tracheophyta</taxon>
        <taxon>Spermatophyta</taxon>
        <taxon>Magnoliopsida</taxon>
        <taxon>eudicotyledons</taxon>
        <taxon>Gunneridae</taxon>
        <taxon>Pentapetalae</taxon>
        <taxon>rosids</taxon>
        <taxon>fabids</taxon>
        <taxon>Fabales</taxon>
        <taxon>Fabaceae</taxon>
        <taxon>Caesalpinioideae</taxon>
        <taxon>Cassia clade</taxon>
        <taxon>Senna</taxon>
    </lineage>
</organism>
<name>A0A834SH81_9FABA</name>
<comment type="caution">
    <text evidence="2">The sequence shown here is derived from an EMBL/GenBank/DDBJ whole genome shotgun (WGS) entry which is preliminary data.</text>
</comment>
<dbReference type="OrthoDB" id="689350at2759"/>
<evidence type="ECO:0000313" key="2">
    <source>
        <dbReference type="EMBL" id="KAF7803336.1"/>
    </source>
</evidence>
<dbReference type="PANTHER" id="PTHR22814">
    <property type="entry name" value="COPPER TRANSPORT PROTEIN ATOX1-RELATED"/>
    <property type="match status" value="1"/>
</dbReference>
<keyword evidence="1" id="KW-0479">Metal-binding</keyword>
<keyword evidence="3" id="KW-1185">Reference proteome</keyword>
<protein>
    <submittedName>
        <fullName evidence="2">Heavy metal-associated isoprenylated plant protein 28-like</fullName>
    </submittedName>
</protein>
<evidence type="ECO:0000313" key="3">
    <source>
        <dbReference type="Proteomes" id="UP000634136"/>
    </source>
</evidence>